<name>A0A4R8WYH3_9MICO</name>
<keyword evidence="3" id="KW-1185">Reference proteome</keyword>
<dbReference type="InterPro" id="IPR019953">
    <property type="entry name" value="OHR"/>
</dbReference>
<proteinExistence type="inferred from homology"/>
<evidence type="ECO:0000313" key="2">
    <source>
        <dbReference type="EMBL" id="TFC20989.1"/>
    </source>
</evidence>
<dbReference type="Gene3D" id="2.20.25.10">
    <property type="match status" value="1"/>
</dbReference>
<evidence type="ECO:0000256" key="1">
    <source>
        <dbReference type="ARBA" id="ARBA00007378"/>
    </source>
</evidence>
<reference evidence="2 3" key="1">
    <citation type="submission" date="2019-03" db="EMBL/GenBank/DDBJ databases">
        <title>Genomics of glacier-inhabiting Cryobacterium strains.</title>
        <authorList>
            <person name="Liu Q."/>
            <person name="Xin Y.-H."/>
        </authorList>
    </citation>
    <scope>NUCLEOTIDE SEQUENCE [LARGE SCALE GENOMIC DNA]</scope>
    <source>
        <strain evidence="2 3">MDT1-3</strain>
    </source>
</reference>
<dbReference type="EMBL" id="SOFP01000006">
    <property type="protein sequence ID" value="TFC20989.1"/>
    <property type="molecule type" value="Genomic_DNA"/>
</dbReference>
<gene>
    <name evidence="2" type="ORF">E3O19_00685</name>
</gene>
<comment type="caution">
    <text evidence="2">The sequence shown here is derived from an EMBL/GenBank/DDBJ whole genome shotgun (WGS) entry which is preliminary data.</text>
</comment>
<comment type="similarity">
    <text evidence="1">Belongs to the OsmC/Ohr family.</text>
</comment>
<dbReference type="SUPFAM" id="SSF82784">
    <property type="entry name" value="OsmC-like"/>
    <property type="match status" value="1"/>
</dbReference>
<dbReference type="GO" id="GO:0006979">
    <property type="term" value="P:response to oxidative stress"/>
    <property type="evidence" value="ECO:0007669"/>
    <property type="project" value="InterPro"/>
</dbReference>
<accession>A0A4R8WYH3</accession>
<dbReference type="NCBIfam" id="TIGR03561">
    <property type="entry name" value="organ_hyd_perox"/>
    <property type="match status" value="1"/>
</dbReference>
<sequence length="139" mass="14575">MEIQYTAIAHASGGGRNGHVRSDDDRFNLETRTPKEMGGSGEGTNPEQLFGMGYATCFLGSLHRCGKGLGLNTTDAEISSSVGIGAVASGGFGLAVELVIYAPKVATERFDELIEATDRTCAYSNAIRGNVAVTLTRAE</sequence>
<dbReference type="Gene3D" id="3.30.300.20">
    <property type="match status" value="1"/>
</dbReference>
<dbReference type="AlphaFoldDB" id="A0A4R8WYH3"/>
<dbReference type="PANTHER" id="PTHR33797">
    <property type="entry name" value="ORGANIC HYDROPEROXIDE RESISTANCE PROTEIN-LIKE"/>
    <property type="match status" value="1"/>
</dbReference>
<dbReference type="Pfam" id="PF02566">
    <property type="entry name" value="OsmC"/>
    <property type="match status" value="1"/>
</dbReference>
<dbReference type="OrthoDB" id="9797508at2"/>
<dbReference type="InterPro" id="IPR036102">
    <property type="entry name" value="OsmC/Ohrsf"/>
</dbReference>
<organism evidence="2 3">
    <name type="scientific">Cryobacterium algoritolerans</name>
    <dbReference type="NCBI Taxonomy" id="1259184"/>
    <lineage>
        <taxon>Bacteria</taxon>
        <taxon>Bacillati</taxon>
        <taxon>Actinomycetota</taxon>
        <taxon>Actinomycetes</taxon>
        <taxon>Micrococcales</taxon>
        <taxon>Microbacteriaceae</taxon>
        <taxon>Cryobacterium</taxon>
    </lineage>
</organism>
<evidence type="ECO:0000313" key="3">
    <source>
        <dbReference type="Proteomes" id="UP000298412"/>
    </source>
</evidence>
<dbReference type="Proteomes" id="UP000298412">
    <property type="component" value="Unassembled WGS sequence"/>
</dbReference>
<protein>
    <submittedName>
        <fullName evidence="2">Ohr family peroxiredoxin</fullName>
    </submittedName>
</protein>
<dbReference type="InterPro" id="IPR015946">
    <property type="entry name" value="KH_dom-like_a/b"/>
</dbReference>
<dbReference type="PANTHER" id="PTHR33797:SF2">
    <property type="entry name" value="ORGANIC HYDROPEROXIDE RESISTANCE PROTEIN-LIKE"/>
    <property type="match status" value="1"/>
</dbReference>
<dbReference type="InterPro" id="IPR003718">
    <property type="entry name" value="OsmC/Ohr_fam"/>
</dbReference>